<evidence type="ECO:0000313" key="1">
    <source>
        <dbReference type="EMBL" id="PSV00329.1"/>
    </source>
</evidence>
<dbReference type="Proteomes" id="UP000241426">
    <property type="component" value="Unassembled WGS sequence"/>
</dbReference>
<dbReference type="EMBL" id="PYNF01000003">
    <property type="protein sequence ID" value="PSV00329.1"/>
    <property type="molecule type" value="Genomic_DNA"/>
</dbReference>
<gene>
    <name evidence="1" type="ORF">C9J27_04175</name>
</gene>
<sequence length="96" mass="10743">MADTSYIACANFEETICYFGEGASPDKALDNFLSSGNFAEFCENEEIKNTTSVEIKIFKAIHAGDLDADDDLFEDGWGWVLGEEISSHQEMYLKKN</sequence>
<organism evidence="1 2">
    <name type="scientific">Photobacterium kishitanii</name>
    <dbReference type="NCBI Taxonomy" id="318456"/>
    <lineage>
        <taxon>Bacteria</taxon>
        <taxon>Pseudomonadati</taxon>
        <taxon>Pseudomonadota</taxon>
        <taxon>Gammaproteobacteria</taxon>
        <taxon>Vibrionales</taxon>
        <taxon>Vibrionaceae</taxon>
        <taxon>Photobacterium</taxon>
    </lineage>
</organism>
<evidence type="ECO:0000313" key="2">
    <source>
        <dbReference type="Proteomes" id="UP000241426"/>
    </source>
</evidence>
<reference evidence="1 2" key="1">
    <citation type="submission" date="2018-01" db="EMBL/GenBank/DDBJ databases">
        <title>Whole genome sequencing of Histamine producing bacteria.</title>
        <authorList>
            <person name="Butler K."/>
        </authorList>
    </citation>
    <scope>NUCLEOTIDE SEQUENCE [LARGE SCALE GENOMIC DNA]</scope>
    <source>
        <strain evidence="1 2">FS-7.2</strain>
    </source>
</reference>
<accession>A0A2T3KKZ6</accession>
<protein>
    <submittedName>
        <fullName evidence="1">Uncharacterized protein</fullName>
    </submittedName>
</protein>
<name>A0A2T3KKZ6_9GAMM</name>
<proteinExistence type="predicted"/>
<comment type="caution">
    <text evidence="1">The sequence shown here is derived from an EMBL/GenBank/DDBJ whole genome shotgun (WGS) entry which is preliminary data.</text>
</comment>
<dbReference type="RefSeq" id="WP_107288959.1">
    <property type="nucleotide sequence ID" value="NZ_PYNF01000003.1"/>
</dbReference>
<dbReference type="AlphaFoldDB" id="A0A2T3KKZ6"/>